<dbReference type="AlphaFoldDB" id="A0A7X8YH05"/>
<name>A0A7X8YH05_9VIBR</name>
<dbReference type="Pfam" id="PF13505">
    <property type="entry name" value="OMP_b-brl"/>
    <property type="match status" value="1"/>
</dbReference>
<accession>A0A7X8YH05</accession>
<protein>
    <submittedName>
        <fullName evidence="3">Porin family protein</fullName>
    </submittedName>
</protein>
<dbReference type="RefSeq" id="WP_168835956.1">
    <property type="nucleotide sequence ID" value="NZ_JABAIK010000006.1"/>
</dbReference>
<evidence type="ECO:0000313" key="3">
    <source>
        <dbReference type="EMBL" id="NLS12862.1"/>
    </source>
</evidence>
<dbReference type="SUPFAM" id="SSF56925">
    <property type="entry name" value="OMPA-like"/>
    <property type="match status" value="1"/>
</dbReference>
<dbReference type="InterPro" id="IPR027385">
    <property type="entry name" value="Beta-barrel_OMP"/>
</dbReference>
<reference evidence="3 4" key="1">
    <citation type="submission" date="2020-04" db="EMBL/GenBank/DDBJ databases">
        <title>Vibrio sp. SM6, a novel species isolated from seawater.</title>
        <authorList>
            <person name="Wang X."/>
        </authorList>
    </citation>
    <scope>NUCLEOTIDE SEQUENCE [LARGE SCALE GENOMIC DNA]</scope>
    <source>
        <strain evidence="3 4">SM6</strain>
    </source>
</reference>
<evidence type="ECO:0000313" key="4">
    <source>
        <dbReference type="Proteomes" id="UP000535589"/>
    </source>
</evidence>
<evidence type="ECO:0000259" key="2">
    <source>
        <dbReference type="Pfam" id="PF13505"/>
    </source>
</evidence>
<gene>
    <name evidence="3" type="ORF">HGP28_08110</name>
</gene>
<keyword evidence="1" id="KW-0732">Signal</keyword>
<keyword evidence="4" id="KW-1185">Reference proteome</keyword>
<evidence type="ECO:0000256" key="1">
    <source>
        <dbReference type="ARBA" id="ARBA00022729"/>
    </source>
</evidence>
<dbReference type="Gene3D" id="2.40.160.20">
    <property type="match status" value="1"/>
</dbReference>
<feature type="domain" description="Outer membrane protein beta-barrel" evidence="2">
    <location>
        <begin position="6"/>
        <end position="179"/>
    </location>
</feature>
<dbReference type="Proteomes" id="UP000535589">
    <property type="component" value="Unassembled WGS sequence"/>
</dbReference>
<sequence>MKKWIFLALLSASVSAESEHPYVGANVLLGHNTTLDAGSIDIDENNDVGAGLYAGYEFDVHPNIDLGLEVEYQYFGKAEFAPGVSVDGQAFYVNARPKFTDADNILYSALILGIGGLKGEGHISGLSDSDTEFSYQLGVEMGVMLDAFDFSLGYRYREAGFNGFDAEIQGVTIGLRYHF</sequence>
<comment type="caution">
    <text evidence="3">The sequence shown here is derived from an EMBL/GenBank/DDBJ whole genome shotgun (WGS) entry which is preliminary data.</text>
</comment>
<dbReference type="InterPro" id="IPR011250">
    <property type="entry name" value="OMP/PagP_B-barrel"/>
</dbReference>
<proteinExistence type="predicted"/>
<organism evidence="3 4">
    <name type="scientific">Vibrio agarilyticus</name>
    <dbReference type="NCBI Taxonomy" id="2726741"/>
    <lineage>
        <taxon>Bacteria</taxon>
        <taxon>Pseudomonadati</taxon>
        <taxon>Pseudomonadota</taxon>
        <taxon>Gammaproteobacteria</taxon>
        <taxon>Vibrionales</taxon>
        <taxon>Vibrionaceae</taxon>
        <taxon>Vibrio</taxon>
    </lineage>
</organism>
<dbReference type="EMBL" id="JABAIK010000006">
    <property type="protein sequence ID" value="NLS12862.1"/>
    <property type="molecule type" value="Genomic_DNA"/>
</dbReference>